<dbReference type="PATRIC" id="fig|390236.22.peg.802"/>
<organism evidence="1 2">
    <name type="scientific">Borreliella afzelii (strain PKo)</name>
    <name type="common">Borrelia afzelii</name>
    <dbReference type="NCBI Taxonomy" id="390236"/>
    <lineage>
        <taxon>Bacteria</taxon>
        <taxon>Pseudomonadati</taxon>
        <taxon>Spirochaetota</taxon>
        <taxon>Spirochaetia</taxon>
        <taxon>Spirochaetales</taxon>
        <taxon>Borreliaceae</taxon>
        <taxon>Borreliella</taxon>
    </lineage>
</organism>
<dbReference type="EMBL" id="CP002933">
    <property type="protein sequence ID" value="AEL70030.1"/>
    <property type="molecule type" value="Genomic_DNA"/>
</dbReference>
<proteinExistence type="predicted"/>
<evidence type="ECO:0000313" key="1">
    <source>
        <dbReference type="EMBL" id="AEL70030.1"/>
    </source>
</evidence>
<dbReference type="HOGENOM" id="CLU_3230434_0_0_12"/>
<dbReference type="KEGG" id="bafz:BafPKo_0841"/>
<protein>
    <submittedName>
        <fullName evidence="1">Uncharacterized protein</fullName>
    </submittedName>
</protein>
<name>G0IRZ5_BORAP</name>
<accession>G0IRZ5</accession>
<sequence>MYQVLLINKMKKQTKKKIMLGNKIPDQKNHKGILNIIADVSIK</sequence>
<dbReference type="AlphaFoldDB" id="G0IRZ5"/>
<dbReference type="Proteomes" id="UP000005216">
    <property type="component" value="Chromosome"/>
</dbReference>
<evidence type="ECO:0000313" key="2">
    <source>
        <dbReference type="Proteomes" id="UP000005216"/>
    </source>
</evidence>
<reference evidence="1 2" key="1">
    <citation type="journal article" date="2011" name="J. Bacteriol.">
        <title>Whole-genome sequences of two Borrelia afzelii and two Borrelia garinii Lyme disease agent isolates.</title>
        <authorList>
            <person name="Casjens S.R."/>
            <person name="Mongodin E.F."/>
            <person name="Qiu W.-G."/>
            <person name="Dunn J.J."/>
            <person name="Luft B.J."/>
            <person name="Fraser-Liggett C.M."/>
            <person name="Schutzer S.E."/>
        </authorList>
    </citation>
    <scope>NUCLEOTIDE SEQUENCE [LARGE SCALE GENOMIC DNA]</scope>
    <source>
        <strain evidence="1 2">PKo</strain>
    </source>
</reference>
<keyword evidence="2" id="KW-1185">Reference proteome</keyword>
<gene>
    <name evidence="1" type="ordered locus">BafPKo_0841</name>
</gene>